<dbReference type="Gene3D" id="3.90.280.10">
    <property type="entry name" value="PEBP-like"/>
    <property type="match status" value="1"/>
</dbReference>
<evidence type="ECO:0008006" key="5">
    <source>
        <dbReference type="Google" id="ProtNLM"/>
    </source>
</evidence>
<feature type="signal peptide" evidence="2">
    <location>
        <begin position="1"/>
        <end position="20"/>
    </location>
</feature>
<keyword evidence="4" id="KW-1185">Reference proteome</keyword>
<dbReference type="Pfam" id="PF01161">
    <property type="entry name" value="PBP"/>
    <property type="match status" value="1"/>
</dbReference>
<protein>
    <recommendedName>
        <fullName evidence="5">PEBP-like protein</fullName>
    </recommendedName>
</protein>
<feature type="region of interest" description="Disordered" evidence="1">
    <location>
        <begin position="276"/>
        <end position="307"/>
    </location>
</feature>
<comment type="caution">
    <text evidence="3">The sequence shown here is derived from an EMBL/GenBank/DDBJ whole genome shotgun (WGS) entry which is preliminary data.</text>
</comment>
<dbReference type="EMBL" id="MU007029">
    <property type="protein sequence ID" value="KAF2431939.1"/>
    <property type="molecule type" value="Genomic_DNA"/>
</dbReference>
<dbReference type="InterPro" id="IPR035810">
    <property type="entry name" value="PEBP_euk"/>
</dbReference>
<keyword evidence="2" id="KW-0732">Signal</keyword>
<feature type="region of interest" description="Disordered" evidence="1">
    <location>
        <begin position="86"/>
        <end position="123"/>
    </location>
</feature>
<dbReference type="SUPFAM" id="SSF49777">
    <property type="entry name" value="PEBP-like"/>
    <property type="match status" value="1"/>
</dbReference>
<dbReference type="InterPro" id="IPR036610">
    <property type="entry name" value="PEBP-like_sf"/>
</dbReference>
<evidence type="ECO:0000256" key="2">
    <source>
        <dbReference type="SAM" id="SignalP"/>
    </source>
</evidence>
<accession>A0A9P4NVF4</accession>
<dbReference type="Proteomes" id="UP000800235">
    <property type="component" value="Unassembled WGS sequence"/>
</dbReference>
<evidence type="ECO:0000313" key="4">
    <source>
        <dbReference type="Proteomes" id="UP000800235"/>
    </source>
</evidence>
<evidence type="ECO:0000256" key="1">
    <source>
        <dbReference type="SAM" id="MobiDB-lite"/>
    </source>
</evidence>
<feature type="compositionally biased region" description="Gly residues" evidence="1">
    <location>
        <begin position="276"/>
        <end position="288"/>
    </location>
</feature>
<dbReference type="PANTHER" id="PTHR11362:SF82">
    <property type="entry name" value="PHOSPHATIDYLETHANOLAMINE-BINDING PROTEIN 4"/>
    <property type="match status" value="1"/>
</dbReference>
<dbReference type="AlphaFoldDB" id="A0A9P4NVF4"/>
<evidence type="ECO:0000313" key="3">
    <source>
        <dbReference type="EMBL" id="KAF2431939.1"/>
    </source>
</evidence>
<proteinExistence type="predicted"/>
<sequence>MRSNTVALQFLLGVTGLTQAQSPPGIFPQVNNNLAMQINGQQISAGQNVAPNNVNGQPTIGISNNGLNPNSGQKYLFMMIDLDSSTSGNTKNKRADATPAAPAASAAPAAPQQPEDPEHSGGRQTFLHSLVQDFTLGSNGNINLNGAIQLQSNGNGPVQWQPPNPQNGQHRYMALVFQQPNNFQIPASMQSMVQNRANFDLREFIQQANLPLPQWGTYFVIGNGNSNGGGSSGGNSIQSTSVFVTATTVTVPGLNGGVSTSVSQYLTTQTLSNGFNGGGNGGNGGSSGSGQSVSTFTTATTFPNGGPTQTFLTTTTYFGGNDGFGNGNGNGNGNGSGARTSTYLTTTTFPNGGPTQTFFTTSTAFGQNNGGSSGFGDQDSSGLIYSTGFTGQRTTTSTGPVTFSLASTDASGSTRSYRTVTQTTATLTISGVSRVTKTTFQTTATYTNTQFLNGQLSTATYTSSGLTTATRPDFNFNGAGGKQGLVEGMFEKAVLALVGAAWYFI</sequence>
<organism evidence="3 4">
    <name type="scientific">Tothia fuscella</name>
    <dbReference type="NCBI Taxonomy" id="1048955"/>
    <lineage>
        <taxon>Eukaryota</taxon>
        <taxon>Fungi</taxon>
        <taxon>Dikarya</taxon>
        <taxon>Ascomycota</taxon>
        <taxon>Pezizomycotina</taxon>
        <taxon>Dothideomycetes</taxon>
        <taxon>Pleosporomycetidae</taxon>
        <taxon>Venturiales</taxon>
        <taxon>Cylindrosympodiaceae</taxon>
        <taxon>Tothia</taxon>
    </lineage>
</organism>
<dbReference type="InterPro" id="IPR008914">
    <property type="entry name" value="PEBP"/>
</dbReference>
<gene>
    <name evidence="3" type="ORF">EJ08DRAFT_696086</name>
</gene>
<feature type="compositionally biased region" description="Low complexity" evidence="1">
    <location>
        <begin position="97"/>
        <end position="113"/>
    </location>
</feature>
<feature type="chain" id="PRO_5040163508" description="PEBP-like protein" evidence="2">
    <location>
        <begin position="21"/>
        <end position="505"/>
    </location>
</feature>
<feature type="compositionally biased region" description="Polar residues" evidence="1">
    <location>
        <begin position="291"/>
        <end position="303"/>
    </location>
</feature>
<reference evidence="3" key="1">
    <citation type="journal article" date="2020" name="Stud. Mycol.">
        <title>101 Dothideomycetes genomes: a test case for predicting lifestyles and emergence of pathogens.</title>
        <authorList>
            <person name="Haridas S."/>
            <person name="Albert R."/>
            <person name="Binder M."/>
            <person name="Bloem J."/>
            <person name="Labutti K."/>
            <person name="Salamov A."/>
            <person name="Andreopoulos B."/>
            <person name="Baker S."/>
            <person name="Barry K."/>
            <person name="Bills G."/>
            <person name="Bluhm B."/>
            <person name="Cannon C."/>
            <person name="Castanera R."/>
            <person name="Culley D."/>
            <person name="Daum C."/>
            <person name="Ezra D."/>
            <person name="Gonzalez J."/>
            <person name="Henrissat B."/>
            <person name="Kuo A."/>
            <person name="Liang C."/>
            <person name="Lipzen A."/>
            <person name="Lutzoni F."/>
            <person name="Magnuson J."/>
            <person name="Mondo S."/>
            <person name="Nolan M."/>
            <person name="Ohm R."/>
            <person name="Pangilinan J."/>
            <person name="Park H.-J."/>
            <person name="Ramirez L."/>
            <person name="Alfaro M."/>
            <person name="Sun H."/>
            <person name="Tritt A."/>
            <person name="Yoshinaga Y."/>
            <person name="Zwiers L.-H."/>
            <person name="Turgeon B."/>
            <person name="Goodwin S."/>
            <person name="Spatafora J."/>
            <person name="Crous P."/>
            <person name="Grigoriev I."/>
        </authorList>
    </citation>
    <scope>NUCLEOTIDE SEQUENCE</scope>
    <source>
        <strain evidence="3">CBS 130266</strain>
    </source>
</reference>
<name>A0A9P4NVF4_9PEZI</name>
<dbReference type="OrthoDB" id="2506647at2759"/>
<dbReference type="PANTHER" id="PTHR11362">
    <property type="entry name" value="PHOSPHATIDYLETHANOLAMINE-BINDING PROTEIN"/>
    <property type="match status" value="1"/>
</dbReference>